<evidence type="ECO:0000313" key="22">
    <source>
        <dbReference type="Proteomes" id="UP000260780"/>
    </source>
</evidence>
<comment type="similarity">
    <text evidence="19">Belongs to the MurB family.</text>
</comment>
<dbReference type="SUPFAM" id="SSF56194">
    <property type="entry name" value="Uridine diphospho-N-Acetylenolpyruvylglucosamine reductase, MurB, C-terminal domain"/>
    <property type="match status" value="1"/>
</dbReference>
<dbReference type="InterPro" id="IPR036635">
    <property type="entry name" value="MurB_C_sf"/>
</dbReference>
<dbReference type="PANTHER" id="PTHR21071">
    <property type="entry name" value="UDP-N-ACETYLENOLPYRUVOYLGLUCOSAMINE REDUCTASE"/>
    <property type="match status" value="1"/>
</dbReference>
<dbReference type="GO" id="GO:0009252">
    <property type="term" value="P:peptidoglycan biosynthetic process"/>
    <property type="evidence" value="ECO:0007669"/>
    <property type="project" value="UniProtKB-UniRule"/>
</dbReference>
<dbReference type="GO" id="GO:0008762">
    <property type="term" value="F:UDP-N-acetylmuramate dehydrogenase activity"/>
    <property type="evidence" value="ECO:0007669"/>
    <property type="project" value="UniProtKB-UniRule"/>
</dbReference>
<dbReference type="Gene3D" id="3.30.43.10">
    <property type="entry name" value="Uridine Diphospho-n-acetylenolpyruvylglucosamine Reductase, domain 2"/>
    <property type="match status" value="1"/>
</dbReference>
<dbReference type="GO" id="GO:0051301">
    <property type="term" value="P:cell division"/>
    <property type="evidence" value="ECO:0007669"/>
    <property type="project" value="UniProtKB-KW"/>
</dbReference>
<feature type="active site" evidence="19">
    <location>
        <position position="164"/>
    </location>
</feature>
<evidence type="ECO:0000256" key="16">
    <source>
        <dbReference type="ARBA" id="ARBA00023316"/>
    </source>
</evidence>
<keyword evidence="10 19" id="KW-0274">FAD</keyword>
<name>A0A3E4W3L1_9BACT</name>
<comment type="catalytic activity">
    <reaction evidence="18 19">
        <text>UDP-N-acetyl-alpha-D-muramate + NADP(+) = UDP-N-acetyl-3-O-(1-carboxyvinyl)-alpha-D-glucosamine + NADPH + H(+)</text>
        <dbReference type="Rhea" id="RHEA:12248"/>
        <dbReference type="ChEBI" id="CHEBI:15378"/>
        <dbReference type="ChEBI" id="CHEBI:57783"/>
        <dbReference type="ChEBI" id="CHEBI:58349"/>
        <dbReference type="ChEBI" id="CHEBI:68483"/>
        <dbReference type="ChEBI" id="CHEBI:70757"/>
        <dbReference type="EC" id="1.3.1.98"/>
    </reaction>
</comment>
<keyword evidence="9 19" id="KW-0285">Flavoprotein</keyword>
<keyword evidence="15 19" id="KW-0131">Cell cycle</keyword>
<dbReference type="NCBIfam" id="TIGR00179">
    <property type="entry name" value="murB"/>
    <property type="match status" value="1"/>
</dbReference>
<evidence type="ECO:0000256" key="5">
    <source>
        <dbReference type="ARBA" id="ARBA00012518"/>
    </source>
</evidence>
<sequence>MKNYTNYSLLPYNTFGMDVKAARFVEYESVNELLCFLKEWKAQKTPLLHVGRGSNLLFVSDYQGTVLHSGIKGMQVVSEIDEWVEIRVGAGEVWDDFVDYTVKQGWYGAENLSLIPGEVGASAVQNIGAYGVEAKDLIVSVETVAVNDGTTRLFKQDECGYAYRESIFKRELKGLYIVTYVTYRLKKQPEFHLDYGNIRSELEKEGGELSLEKLRRVIIRIREAKLPDPEKIGNAGSFFMNPIVPLAQFEDLLKEYPDMPFYKVGDDRVKIPAGWMIDRCGWKGKRLGNAGVHDKQALVLVNLGGATGSEVVKLAEEVVRSVKEKFGVAIHPEVNFIGVKQ</sequence>
<keyword evidence="11 19" id="KW-0521">NADP</keyword>
<dbReference type="SUPFAM" id="SSF56176">
    <property type="entry name" value="FAD-binding/transporter-associated domain-like"/>
    <property type="match status" value="1"/>
</dbReference>
<dbReference type="PROSITE" id="PS51387">
    <property type="entry name" value="FAD_PCMH"/>
    <property type="match status" value="1"/>
</dbReference>
<evidence type="ECO:0000256" key="2">
    <source>
        <dbReference type="ARBA" id="ARBA00003921"/>
    </source>
</evidence>
<evidence type="ECO:0000256" key="14">
    <source>
        <dbReference type="ARBA" id="ARBA00023002"/>
    </source>
</evidence>
<dbReference type="Gene3D" id="3.90.78.10">
    <property type="entry name" value="UDP-N-acetylenolpyruvoylglucosamine reductase, C-terminal domain"/>
    <property type="match status" value="1"/>
</dbReference>
<evidence type="ECO:0000256" key="6">
    <source>
        <dbReference type="ARBA" id="ARBA00015188"/>
    </source>
</evidence>
<protein>
    <recommendedName>
        <fullName evidence="6 19">UDP-N-acetylenolpyruvoylglucosamine reductase</fullName>
        <ecNumber evidence="5 19">1.3.1.98</ecNumber>
    </recommendedName>
    <alternativeName>
        <fullName evidence="17 19">UDP-N-acetylmuramate dehydrogenase</fullName>
    </alternativeName>
</protein>
<dbReference type="GO" id="GO:0071555">
    <property type="term" value="P:cell wall organization"/>
    <property type="evidence" value="ECO:0007669"/>
    <property type="project" value="UniProtKB-KW"/>
</dbReference>
<evidence type="ECO:0000256" key="4">
    <source>
        <dbReference type="ARBA" id="ARBA00004752"/>
    </source>
</evidence>
<dbReference type="Proteomes" id="UP000260780">
    <property type="component" value="Unassembled WGS sequence"/>
</dbReference>
<dbReference type="UniPathway" id="UPA00219"/>
<keyword evidence="7 19" id="KW-0963">Cytoplasm</keyword>
<keyword evidence="13 19" id="KW-0573">Peptidoglycan synthesis</keyword>
<dbReference type="RefSeq" id="WP_117748237.1">
    <property type="nucleotide sequence ID" value="NZ_CATXGJ010000031.1"/>
</dbReference>
<comment type="pathway">
    <text evidence="4 19">Cell wall biogenesis; peptidoglycan biosynthesis.</text>
</comment>
<evidence type="ECO:0000256" key="11">
    <source>
        <dbReference type="ARBA" id="ARBA00022857"/>
    </source>
</evidence>
<dbReference type="EC" id="1.3.1.98" evidence="5 19"/>
<evidence type="ECO:0000256" key="15">
    <source>
        <dbReference type="ARBA" id="ARBA00023306"/>
    </source>
</evidence>
<gene>
    <name evidence="19" type="primary">murB</name>
    <name evidence="21" type="ORF">DXC17_12665</name>
</gene>
<evidence type="ECO:0000256" key="12">
    <source>
        <dbReference type="ARBA" id="ARBA00022960"/>
    </source>
</evidence>
<keyword evidence="12 19" id="KW-0133">Cell shape</keyword>
<dbReference type="InterPro" id="IPR016169">
    <property type="entry name" value="FAD-bd_PCMH_sub2"/>
</dbReference>
<organism evidence="21 22">
    <name type="scientific">Phocaeicola plebeius</name>
    <dbReference type="NCBI Taxonomy" id="310297"/>
    <lineage>
        <taxon>Bacteria</taxon>
        <taxon>Pseudomonadati</taxon>
        <taxon>Bacteroidota</taxon>
        <taxon>Bacteroidia</taxon>
        <taxon>Bacteroidales</taxon>
        <taxon>Bacteroidaceae</taxon>
        <taxon>Phocaeicola</taxon>
    </lineage>
</organism>
<evidence type="ECO:0000256" key="17">
    <source>
        <dbReference type="ARBA" id="ARBA00031026"/>
    </source>
</evidence>
<proteinExistence type="inferred from homology"/>
<evidence type="ECO:0000256" key="19">
    <source>
        <dbReference type="HAMAP-Rule" id="MF_00037"/>
    </source>
</evidence>
<dbReference type="GO" id="GO:0005829">
    <property type="term" value="C:cytosol"/>
    <property type="evidence" value="ECO:0007669"/>
    <property type="project" value="TreeGrafter"/>
</dbReference>
<evidence type="ECO:0000256" key="3">
    <source>
        <dbReference type="ARBA" id="ARBA00004496"/>
    </source>
</evidence>
<dbReference type="GO" id="GO:0071949">
    <property type="term" value="F:FAD binding"/>
    <property type="evidence" value="ECO:0007669"/>
    <property type="project" value="InterPro"/>
</dbReference>
<dbReference type="STRING" id="310297.BHV76_03415"/>
<feature type="active site" evidence="19">
    <location>
        <position position="333"/>
    </location>
</feature>
<reference evidence="21 22" key="1">
    <citation type="submission" date="2018-08" db="EMBL/GenBank/DDBJ databases">
        <title>A genome reference for cultivated species of the human gut microbiota.</title>
        <authorList>
            <person name="Zou Y."/>
            <person name="Xue W."/>
            <person name="Luo G."/>
        </authorList>
    </citation>
    <scope>NUCLEOTIDE SEQUENCE [LARGE SCALE GENOMIC DNA]</scope>
    <source>
        <strain evidence="21 22">OM08-14</strain>
    </source>
</reference>
<evidence type="ECO:0000256" key="18">
    <source>
        <dbReference type="ARBA" id="ARBA00048914"/>
    </source>
</evidence>
<comment type="caution">
    <text evidence="21">The sequence shown here is derived from an EMBL/GenBank/DDBJ whole genome shotgun (WGS) entry which is preliminary data.</text>
</comment>
<dbReference type="InterPro" id="IPR006094">
    <property type="entry name" value="Oxid_FAD_bind_N"/>
</dbReference>
<dbReference type="InterPro" id="IPR003170">
    <property type="entry name" value="MurB"/>
</dbReference>
<dbReference type="GO" id="GO:0008360">
    <property type="term" value="P:regulation of cell shape"/>
    <property type="evidence" value="ECO:0007669"/>
    <property type="project" value="UniProtKB-KW"/>
</dbReference>
<comment type="function">
    <text evidence="2 19">Cell wall formation.</text>
</comment>
<keyword evidence="8 19" id="KW-0132">Cell division</keyword>
<dbReference type="HAMAP" id="MF_00037">
    <property type="entry name" value="MurB"/>
    <property type="match status" value="1"/>
</dbReference>
<dbReference type="Pfam" id="PF02873">
    <property type="entry name" value="MurB_C"/>
    <property type="match status" value="1"/>
</dbReference>
<dbReference type="InterPro" id="IPR036318">
    <property type="entry name" value="FAD-bd_PCMH-like_sf"/>
</dbReference>
<evidence type="ECO:0000256" key="8">
    <source>
        <dbReference type="ARBA" id="ARBA00022618"/>
    </source>
</evidence>
<evidence type="ECO:0000256" key="13">
    <source>
        <dbReference type="ARBA" id="ARBA00022984"/>
    </source>
</evidence>
<dbReference type="NCBIfam" id="NF000755">
    <property type="entry name" value="PRK00046.1"/>
    <property type="match status" value="1"/>
</dbReference>
<comment type="subcellular location">
    <subcellularLocation>
        <location evidence="3 19">Cytoplasm</location>
    </subcellularLocation>
</comment>
<keyword evidence="16 19" id="KW-0961">Cell wall biogenesis/degradation</keyword>
<evidence type="ECO:0000256" key="10">
    <source>
        <dbReference type="ARBA" id="ARBA00022827"/>
    </source>
</evidence>
<dbReference type="InterPro" id="IPR016166">
    <property type="entry name" value="FAD-bd_PCMH"/>
</dbReference>
<dbReference type="PANTHER" id="PTHR21071:SF4">
    <property type="entry name" value="UDP-N-ACETYLENOLPYRUVOYLGLUCOSAMINE REDUCTASE"/>
    <property type="match status" value="1"/>
</dbReference>
<dbReference type="EMBL" id="QSTF01000039">
    <property type="protein sequence ID" value="RGM36813.1"/>
    <property type="molecule type" value="Genomic_DNA"/>
</dbReference>
<accession>A0A3E4W3L1</accession>
<evidence type="ECO:0000256" key="9">
    <source>
        <dbReference type="ARBA" id="ARBA00022630"/>
    </source>
</evidence>
<evidence type="ECO:0000313" key="21">
    <source>
        <dbReference type="EMBL" id="RGM36813.1"/>
    </source>
</evidence>
<keyword evidence="14 19" id="KW-0560">Oxidoreductase</keyword>
<dbReference type="Gene3D" id="3.30.465.10">
    <property type="match status" value="1"/>
</dbReference>
<dbReference type="AlphaFoldDB" id="A0A3E4W3L1"/>
<evidence type="ECO:0000259" key="20">
    <source>
        <dbReference type="PROSITE" id="PS51387"/>
    </source>
</evidence>
<dbReference type="InterPro" id="IPR016167">
    <property type="entry name" value="FAD-bd_PCMH_sub1"/>
</dbReference>
<feature type="active site" description="Proton donor" evidence="19">
    <location>
        <position position="237"/>
    </location>
</feature>
<feature type="domain" description="FAD-binding PCMH-type" evidence="20">
    <location>
        <begin position="17"/>
        <end position="188"/>
    </location>
</feature>
<dbReference type="InterPro" id="IPR011601">
    <property type="entry name" value="MurB_C"/>
</dbReference>
<dbReference type="Pfam" id="PF01565">
    <property type="entry name" value="FAD_binding_4"/>
    <property type="match status" value="1"/>
</dbReference>
<evidence type="ECO:0000256" key="1">
    <source>
        <dbReference type="ARBA" id="ARBA00001974"/>
    </source>
</evidence>
<comment type="cofactor">
    <cofactor evidence="1 19">
        <name>FAD</name>
        <dbReference type="ChEBI" id="CHEBI:57692"/>
    </cofactor>
</comment>
<evidence type="ECO:0000256" key="7">
    <source>
        <dbReference type="ARBA" id="ARBA00022490"/>
    </source>
</evidence>